<dbReference type="SMART" id="SM01209">
    <property type="entry name" value="GARS_A"/>
    <property type="match status" value="1"/>
</dbReference>
<dbReference type="InterPro" id="IPR000115">
    <property type="entry name" value="PRibGlycinamide_synth"/>
</dbReference>
<evidence type="ECO:0000256" key="2">
    <source>
        <dbReference type="ARBA" id="ARBA00001946"/>
    </source>
</evidence>
<dbReference type="Gene3D" id="3.30.1490.20">
    <property type="entry name" value="ATP-grasp fold, A domain"/>
    <property type="match status" value="1"/>
</dbReference>
<dbReference type="InterPro" id="IPR020560">
    <property type="entry name" value="PRibGlycinamide_synth_C-dom"/>
</dbReference>
<evidence type="ECO:0000256" key="1">
    <source>
        <dbReference type="ARBA" id="ARBA00001936"/>
    </source>
</evidence>
<dbReference type="GO" id="GO:0009113">
    <property type="term" value="P:purine nucleobase biosynthetic process"/>
    <property type="evidence" value="ECO:0007669"/>
    <property type="project" value="InterPro"/>
</dbReference>
<keyword evidence="8 12" id="KW-0067">ATP-binding</keyword>
<dbReference type="Pfam" id="PF02843">
    <property type="entry name" value="GARS_C"/>
    <property type="match status" value="1"/>
</dbReference>
<dbReference type="SUPFAM" id="SSF51246">
    <property type="entry name" value="Rudiment single hybrid motif"/>
    <property type="match status" value="1"/>
</dbReference>
<evidence type="ECO:0000256" key="5">
    <source>
        <dbReference type="ARBA" id="ARBA00022598"/>
    </source>
</evidence>
<dbReference type="SUPFAM" id="SSF52440">
    <property type="entry name" value="PreATP-grasp domain"/>
    <property type="match status" value="1"/>
</dbReference>
<dbReference type="PROSITE" id="PS50975">
    <property type="entry name" value="ATP_GRASP"/>
    <property type="match status" value="1"/>
</dbReference>
<evidence type="ECO:0000256" key="8">
    <source>
        <dbReference type="ARBA" id="ARBA00022840"/>
    </source>
</evidence>
<evidence type="ECO:0000256" key="4">
    <source>
        <dbReference type="ARBA" id="ARBA00013255"/>
    </source>
</evidence>
<keyword evidence="7" id="KW-0658">Purine biosynthesis</keyword>
<dbReference type="Gene3D" id="3.40.50.20">
    <property type="match status" value="1"/>
</dbReference>
<keyword evidence="6 12" id="KW-0547">Nucleotide-binding</keyword>
<reference evidence="14 15" key="1">
    <citation type="journal article" date="2016" name="Nat. Commun.">
        <title>Thousands of microbial genomes shed light on interconnected biogeochemical processes in an aquifer system.</title>
        <authorList>
            <person name="Anantharaman K."/>
            <person name="Brown C.T."/>
            <person name="Hug L.A."/>
            <person name="Sharon I."/>
            <person name="Castelle C.J."/>
            <person name="Probst A.J."/>
            <person name="Thomas B.C."/>
            <person name="Singh A."/>
            <person name="Wilkins M.J."/>
            <person name="Karaoz U."/>
            <person name="Brodie E.L."/>
            <person name="Williams K.H."/>
            <person name="Hubbard S.S."/>
            <person name="Banfield J.F."/>
        </authorList>
    </citation>
    <scope>NUCLEOTIDE SEQUENCE [LARGE SCALE GENOMIC DNA]</scope>
</reference>
<accession>A0A1G2ND99</accession>
<dbReference type="GO" id="GO:0005524">
    <property type="term" value="F:ATP binding"/>
    <property type="evidence" value="ECO:0007669"/>
    <property type="project" value="UniProtKB-UniRule"/>
</dbReference>
<dbReference type="Pfam" id="PF02844">
    <property type="entry name" value="GARS_N"/>
    <property type="match status" value="1"/>
</dbReference>
<dbReference type="InterPro" id="IPR013815">
    <property type="entry name" value="ATP_grasp_subdomain_1"/>
</dbReference>
<protein>
    <recommendedName>
        <fullName evidence="4">phosphoribosylamine--glycine ligase</fullName>
        <ecNumber evidence="4">6.3.4.13</ecNumber>
    </recommendedName>
    <alternativeName>
        <fullName evidence="10">Glycinamide ribonucleotide synthetase</fullName>
    </alternativeName>
    <alternativeName>
        <fullName evidence="11">Phosphoribosylglycinamide synthetase</fullName>
    </alternativeName>
</protein>
<comment type="similarity">
    <text evidence="9">Belongs to the GARS family.</text>
</comment>
<name>A0A1G2ND99_9BACT</name>
<dbReference type="GO" id="GO:0004637">
    <property type="term" value="F:phosphoribosylamine-glycine ligase activity"/>
    <property type="evidence" value="ECO:0007669"/>
    <property type="project" value="UniProtKB-EC"/>
</dbReference>
<dbReference type="InterPro" id="IPR020559">
    <property type="entry name" value="PRibGlycinamide_synth_CS"/>
</dbReference>
<comment type="pathway">
    <text evidence="3">Purine metabolism; IMP biosynthesis via de novo pathway; N(1)-(5-phospho-D-ribosyl)glycinamide from 5-phospho-alpha-D-ribose 1-diphosphate: step 2/2.</text>
</comment>
<sequence>MANCRVITNAAGRFFIHNCLTSHFVIERREQPEHLLMKILLIGSDARTHKLAAECAKSLNTTELACLPGNPGIGHEILACGENIVTKSIEVDDIPSIVRFARSWLPDVTISGPELPYSLGLVDALKQEGFSTIGPTKAAARLEGSKCWSQEFMERFDIPVARGKNFDRDKIETALKYLKKLGWRAAIKADGLCGGKGVEIVKTESSATAEIGRIAQTTESSYQRFVIQKLLAGEEISVHVIMDKYSNFVFPLARDYKKLNSTAEAPNTGGMGAYSCPQLALSDAHHKTIQDIVGNVRRGLRKEGLDFNGVLFIGIMLTAEGPRVLEFNVRFGDPEWQVFSGRVQTDWPRFFWDTAQNQLNNAITEERIGVTRLAHVAVTLAAAGYPKNPRIGDEIRGLSLVEREMPNVKVLHGATREEDGRLYTNGGRVLSVCGWGRTLIEARTYAYKAVEAISFHGMQFHDDIGKQ</sequence>
<comment type="cofactor">
    <cofactor evidence="1">
        <name>Mn(2+)</name>
        <dbReference type="ChEBI" id="CHEBI:29035"/>
    </cofactor>
</comment>
<dbReference type="InterPro" id="IPR020561">
    <property type="entry name" value="PRibGlycinamid_synth_ATP-grasp"/>
</dbReference>
<dbReference type="PANTHER" id="PTHR43472:SF1">
    <property type="entry name" value="PHOSPHORIBOSYLAMINE--GLYCINE LIGASE, CHLOROPLASTIC"/>
    <property type="match status" value="1"/>
</dbReference>
<evidence type="ECO:0000256" key="9">
    <source>
        <dbReference type="ARBA" id="ARBA00038345"/>
    </source>
</evidence>
<dbReference type="GO" id="GO:0046872">
    <property type="term" value="F:metal ion binding"/>
    <property type="evidence" value="ECO:0007669"/>
    <property type="project" value="InterPro"/>
</dbReference>
<evidence type="ECO:0000256" key="7">
    <source>
        <dbReference type="ARBA" id="ARBA00022755"/>
    </source>
</evidence>
<comment type="cofactor">
    <cofactor evidence="2">
        <name>Mg(2+)</name>
        <dbReference type="ChEBI" id="CHEBI:18420"/>
    </cofactor>
</comment>
<dbReference type="Proteomes" id="UP000176221">
    <property type="component" value="Unassembled WGS sequence"/>
</dbReference>
<evidence type="ECO:0000313" key="15">
    <source>
        <dbReference type="Proteomes" id="UP000176221"/>
    </source>
</evidence>
<dbReference type="SMART" id="SM01210">
    <property type="entry name" value="GARS_C"/>
    <property type="match status" value="1"/>
</dbReference>
<dbReference type="Pfam" id="PF01071">
    <property type="entry name" value="GARS_A"/>
    <property type="match status" value="1"/>
</dbReference>
<organism evidence="14 15">
    <name type="scientific">Candidatus Taylorbacteria bacterium RIFCSPLOWO2_01_FULL_45_15b</name>
    <dbReference type="NCBI Taxonomy" id="1802319"/>
    <lineage>
        <taxon>Bacteria</taxon>
        <taxon>Candidatus Tayloriibacteriota</taxon>
    </lineage>
</organism>
<dbReference type="NCBIfam" id="TIGR00877">
    <property type="entry name" value="purD"/>
    <property type="match status" value="1"/>
</dbReference>
<dbReference type="SUPFAM" id="SSF56059">
    <property type="entry name" value="Glutathione synthetase ATP-binding domain-like"/>
    <property type="match status" value="1"/>
</dbReference>
<dbReference type="InterPro" id="IPR020562">
    <property type="entry name" value="PRibGlycinamide_synth_N"/>
</dbReference>
<dbReference type="InterPro" id="IPR016185">
    <property type="entry name" value="PreATP-grasp_dom_sf"/>
</dbReference>
<evidence type="ECO:0000256" key="3">
    <source>
        <dbReference type="ARBA" id="ARBA00005174"/>
    </source>
</evidence>
<evidence type="ECO:0000256" key="6">
    <source>
        <dbReference type="ARBA" id="ARBA00022741"/>
    </source>
</evidence>
<dbReference type="PANTHER" id="PTHR43472">
    <property type="entry name" value="PHOSPHORIBOSYLAMINE--GLYCINE LIGASE"/>
    <property type="match status" value="1"/>
</dbReference>
<evidence type="ECO:0000259" key="13">
    <source>
        <dbReference type="PROSITE" id="PS50975"/>
    </source>
</evidence>
<dbReference type="InterPro" id="IPR011761">
    <property type="entry name" value="ATP-grasp"/>
</dbReference>
<dbReference type="Gene3D" id="3.30.470.20">
    <property type="entry name" value="ATP-grasp fold, B domain"/>
    <property type="match status" value="1"/>
</dbReference>
<dbReference type="AlphaFoldDB" id="A0A1G2ND99"/>
<dbReference type="InterPro" id="IPR037123">
    <property type="entry name" value="PRibGlycinamide_synth_C_sf"/>
</dbReference>
<evidence type="ECO:0000313" key="14">
    <source>
        <dbReference type="EMBL" id="OHA34013.1"/>
    </source>
</evidence>
<dbReference type="EC" id="6.3.4.13" evidence="4"/>
<dbReference type="STRING" id="1802319.A2928_04105"/>
<evidence type="ECO:0000256" key="12">
    <source>
        <dbReference type="PROSITE-ProRule" id="PRU00409"/>
    </source>
</evidence>
<dbReference type="GO" id="GO:0006189">
    <property type="term" value="P:'de novo' IMP biosynthetic process"/>
    <property type="evidence" value="ECO:0007669"/>
    <property type="project" value="UniProtKB-UniPathway"/>
</dbReference>
<evidence type="ECO:0000256" key="11">
    <source>
        <dbReference type="ARBA" id="ARBA00042864"/>
    </source>
</evidence>
<evidence type="ECO:0000256" key="10">
    <source>
        <dbReference type="ARBA" id="ARBA00042242"/>
    </source>
</evidence>
<dbReference type="EMBL" id="MHRX01000019">
    <property type="protein sequence ID" value="OHA34013.1"/>
    <property type="molecule type" value="Genomic_DNA"/>
</dbReference>
<dbReference type="PROSITE" id="PS00184">
    <property type="entry name" value="GARS"/>
    <property type="match status" value="1"/>
</dbReference>
<gene>
    <name evidence="14" type="ORF">A2928_04105</name>
</gene>
<feature type="domain" description="ATP-grasp" evidence="13">
    <location>
        <begin position="150"/>
        <end position="356"/>
    </location>
</feature>
<dbReference type="InterPro" id="IPR011054">
    <property type="entry name" value="Rudment_hybrid_motif"/>
</dbReference>
<dbReference type="UniPathway" id="UPA00074">
    <property type="reaction ID" value="UER00125"/>
</dbReference>
<comment type="caution">
    <text evidence="14">The sequence shown here is derived from an EMBL/GenBank/DDBJ whole genome shotgun (WGS) entry which is preliminary data.</text>
</comment>
<dbReference type="Gene3D" id="3.90.600.10">
    <property type="entry name" value="Phosphoribosylglycinamide synthetase, C-terminal domain"/>
    <property type="match status" value="1"/>
</dbReference>
<proteinExistence type="inferred from homology"/>
<keyword evidence="5 14" id="KW-0436">Ligase</keyword>